<feature type="compositionally biased region" description="Basic and acidic residues" evidence="1">
    <location>
        <begin position="206"/>
        <end position="226"/>
    </location>
</feature>
<accession>A0A9K3GFQ6</accession>
<proteinExistence type="predicted"/>
<comment type="caution">
    <text evidence="2">The sequence shown here is derived from an EMBL/GenBank/DDBJ whole genome shotgun (WGS) entry which is preliminary data.</text>
</comment>
<dbReference type="Proteomes" id="UP000265618">
    <property type="component" value="Unassembled WGS sequence"/>
</dbReference>
<feature type="compositionally biased region" description="Basic and acidic residues" evidence="1">
    <location>
        <begin position="484"/>
        <end position="498"/>
    </location>
</feature>
<gene>
    <name evidence="2" type="ORF">KIPB_001920</name>
</gene>
<evidence type="ECO:0000313" key="2">
    <source>
        <dbReference type="EMBL" id="GIQ81027.1"/>
    </source>
</evidence>
<name>A0A9K3GFQ6_9EUKA</name>
<dbReference type="AlphaFoldDB" id="A0A9K3GFQ6"/>
<feature type="compositionally biased region" description="Low complexity" evidence="1">
    <location>
        <begin position="351"/>
        <end position="362"/>
    </location>
</feature>
<feature type="compositionally biased region" description="Basic and acidic residues" evidence="1">
    <location>
        <begin position="323"/>
        <end position="346"/>
    </location>
</feature>
<feature type="compositionally biased region" description="Basic and acidic residues" evidence="1">
    <location>
        <begin position="368"/>
        <end position="379"/>
    </location>
</feature>
<reference evidence="2 3" key="1">
    <citation type="journal article" date="2018" name="PLoS ONE">
        <title>The draft genome of Kipferlia bialata reveals reductive genome evolution in fornicate parasites.</title>
        <authorList>
            <person name="Tanifuji G."/>
            <person name="Takabayashi S."/>
            <person name="Kume K."/>
            <person name="Takagi M."/>
            <person name="Nakayama T."/>
            <person name="Kamikawa R."/>
            <person name="Inagaki Y."/>
            <person name="Hashimoto T."/>
        </authorList>
    </citation>
    <scope>NUCLEOTIDE SEQUENCE [LARGE SCALE GENOMIC DNA]</scope>
    <source>
        <strain evidence="2">NY0173</strain>
    </source>
</reference>
<feature type="compositionally biased region" description="Basic and acidic residues" evidence="1">
    <location>
        <begin position="159"/>
        <end position="174"/>
    </location>
</feature>
<organism evidence="2 3">
    <name type="scientific">Kipferlia bialata</name>
    <dbReference type="NCBI Taxonomy" id="797122"/>
    <lineage>
        <taxon>Eukaryota</taxon>
        <taxon>Metamonada</taxon>
        <taxon>Carpediemonas-like organisms</taxon>
        <taxon>Kipferlia</taxon>
    </lineage>
</organism>
<sequence length="532" mass="57734">MSSPGSQGGLDFVPTRVLERIRGFGQPRAQVSVPNTPVNRTAICNTPFSRRPRATPLRWTPDPGLSMQVDTLTSQIDDLRSQLVQQSEAHADESTELARRISELEEANSALRAQAVQPAPPPRAPLPAGTAGIYQSPPNAYPRQALPPQGQGGPPPPPPRERQRMGDPSQKGEHVSSPTPGYYGEARRPLALKRASRSPAMPAAVVEREAERERQRGAAGERERESVYNSNEEEMYREKERARVGERLGVVGGRRPPPSFSVSLSGLLPQGERERDMGGHAGYSLSPPVSPPIVSGGQGYGETGSPAQHQSIRLNVGQAPPIGRERQRGRERVGHPQSGRDAEGTKFRTTRVGYGRSVSREGGSVGLDRQRERERDRAPIHMGVDASQYQTRGPSASVDGGQGQRGGAAIRVSEVRTQGRQDMITITSSTDPDSVRRRLARGSVRPTSRPGSARPPRASQSRVSVPRHVQGQREPSMVVSLASHGRERERDTRPREGGSIRGVRVLGGNDNLSPQGGGDARRERKGLKSAWR</sequence>
<evidence type="ECO:0000313" key="3">
    <source>
        <dbReference type="Proteomes" id="UP000265618"/>
    </source>
</evidence>
<protein>
    <submittedName>
        <fullName evidence="2">Uncharacterized protein</fullName>
    </submittedName>
</protein>
<evidence type="ECO:0000256" key="1">
    <source>
        <dbReference type="SAM" id="MobiDB-lite"/>
    </source>
</evidence>
<feature type="compositionally biased region" description="Polar residues" evidence="1">
    <location>
        <begin position="420"/>
        <end position="432"/>
    </location>
</feature>
<feature type="compositionally biased region" description="Basic residues" evidence="1">
    <location>
        <begin position="523"/>
        <end position="532"/>
    </location>
</feature>
<dbReference type="EMBL" id="BDIP01000290">
    <property type="protein sequence ID" value="GIQ81027.1"/>
    <property type="molecule type" value="Genomic_DNA"/>
</dbReference>
<feature type="compositionally biased region" description="Basic and acidic residues" evidence="1">
    <location>
        <begin position="234"/>
        <end position="246"/>
    </location>
</feature>
<feature type="compositionally biased region" description="Low complexity" evidence="1">
    <location>
        <begin position="284"/>
        <end position="295"/>
    </location>
</feature>
<feature type="region of interest" description="Disordered" evidence="1">
    <location>
        <begin position="112"/>
        <end position="532"/>
    </location>
</feature>
<keyword evidence="3" id="KW-1185">Reference proteome</keyword>